<dbReference type="EMBL" id="JAAMPU010000088">
    <property type="protein sequence ID" value="NMH26517.1"/>
    <property type="molecule type" value="Genomic_DNA"/>
</dbReference>
<keyword evidence="2" id="KW-1185">Reference proteome</keyword>
<dbReference type="PROSITE" id="PS51257">
    <property type="entry name" value="PROKAR_LIPOPROTEIN"/>
    <property type="match status" value="1"/>
</dbReference>
<reference evidence="1" key="1">
    <citation type="submission" date="2020-02" db="EMBL/GenBank/DDBJ databases">
        <title>Flavobacterium sp. genome.</title>
        <authorList>
            <person name="Jung H.S."/>
            <person name="Baek J.H."/>
            <person name="Jeon C.O."/>
        </authorList>
    </citation>
    <scope>NUCLEOTIDE SEQUENCE</scope>
    <source>
        <strain evidence="1">SE-s28</strain>
    </source>
</reference>
<dbReference type="RefSeq" id="WP_169525407.1">
    <property type="nucleotide sequence ID" value="NZ_JAAMPU010000088.1"/>
</dbReference>
<comment type="caution">
    <text evidence="1">The sequence shown here is derived from an EMBL/GenBank/DDBJ whole genome shotgun (WGS) entry which is preliminary data.</text>
</comment>
<accession>A0A972JHR4</accession>
<sequence length="166" mass="18872">MKRIFFFVLVAVSISCNRQKPLGNKFFDFDSSDYYSLNLNDRQISKLNLENATASTIISGYYPESINEISEISKLGEIGYTKTTLNAKQVKELSQIFRENSNGDFEFAACLPIYRDIFVLKKNSKIVGIVKLCYECGQASFRGTKANTENFGANEEFLKINLVLKR</sequence>
<dbReference type="Proteomes" id="UP000712080">
    <property type="component" value="Unassembled WGS sequence"/>
</dbReference>
<evidence type="ECO:0008006" key="3">
    <source>
        <dbReference type="Google" id="ProtNLM"/>
    </source>
</evidence>
<gene>
    <name evidence="1" type="ORF">G6047_00600</name>
</gene>
<proteinExistence type="predicted"/>
<organism evidence="1 2">
    <name type="scientific">Flavobacterium silvaticum</name>
    <dbReference type="NCBI Taxonomy" id="1852020"/>
    <lineage>
        <taxon>Bacteria</taxon>
        <taxon>Pseudomonadati</taxon>
        <taxon>Bacteroidota</taxon>
        <taxon>Flavobacteriia</taxon>
        <taxon>Flavobacteriales</taxon>
        <taxon>Flavobacteriaceae</taxon>
        <taxon>Flavobacterium</taxon>
    </lineage>
</organism>
<name>A0A972JHR4_9FLAO</name>
<protein>
    <recommendedName>
        <fullName evidence="3">Lipoprotein</fullName>
    </recommendedName>
</protein>
<evidence type="ECO:0000313" key="1">
    <source>
        <dbReference type="EMBL" id="NMH26517.1"/>
    </source>
</evidence>
<dbReference type="AlphaFoldDB" id="A0A972JHR4"/>
<evidence type="ECO:0000313" key="2">
    <source>
        <dbReference type="Proteomes" id="UP000712080"/>
    </source>
</evidence>